<dbReference type="GO" id="GO:0019290">
    <property type="term" value="P:siderophore biosynthetic process"/>
    <property type="evidence" value="ECO:0007669"/>
    <property type="project" value="InterPro"/>
</dbReference>
<dbReference type="EMBL" id="JASBNA010000032">
    <property type="protein sequence ID" value="KAK7683190.1"/>
    <property type="molecule type" value="Genomic_DNA"/>
</dbReference>
<comment type="caution">
    <text evidence="3">The sequence shown here is derived from an EMBL/GenBank/DDBJ whole genome shotgun (WGS) entry which is preliminary data.</text>
</comment>
<dbReference type="PANTHER" id="PTHR31438">
    <property type="entry name" value="LYSINE N-ACYLTRANSFERASE C17G9.06C-RELATED"/>
    <property type="match status" value="1"/>
</dbReference>
<dbReference type="SMART" id="SM01006">
    <property type="entry name" value="AlcB"/>
    <property type="match status" value="1"/>
</dbReference>
<evidence type="ECO:0000259" key="2">
    <source>
        <dbReference type="SMART" id="SM01006"/>
    </source>
</evidence>
<dbReference type="InterPro" id="IPR016181">
    <property type="entry name" value="Acyl_CoA_acyltransferase"/>
</dbReference>
<dbReference type="InterPro" id="IPR019432">
    <property type="entry name" value="Acyltransferase_MbtK/IucB-like"/>
</dbReference>
<comment type="similarity">
    <text evidence="1">Belongs to the lysine N-acyltransferase MbtK family.</text>
</comment>
<dbReference type="SUPFAM" id="SSF55729">
    <property type="entry name" value="Acyl-CoA N-acyltransferases (Nat)"/>
    <property type="match status" value="1"/>
</dbReference>
<organism evidence="3 4">
    <name type="scientific">Cerrena zonata</name>
    <dbReference type="NCBI Taxonomy" id="2478898"/>
    <lineage>
        <taxon>Eukaryota</taxon>
        <taxon>Fungi</taxon>
        <taxon>Dikarya</taxon>
        <taxon>Basidiomycota</taxon>
        <taxon>Agaricomycotina</taxon>
        <taxon>Agaricomycetes</taxon>
        <taxon>Polyporales</taxon>
        <taxon>Cerrenaceae</taxon>
        <taxon>Cerrena</taxon>
    </lineage>
</organism>
<keyword evidence="4" id="KW-1185">Reference proteome</keyword>
<protein>
    <recommendedName>
        <fullName evidence="2">Acyltransferase MbtK/IucB-like conserved domain-containing protein</fullName>
    </recommendedName>
</protein>
<proteinExistence type="inferred from homology"/>
<dbReference type="Pfam" id="PF13523">
    <property type="entry name" value="Acetyltransf_8"/>
    <property type="match status" value="1"/>
</dbReference>
<reference evidence="3 4" key="1">
    <citation type="submission" date="2022-09" db="EMBL/GenBank/DDBJ databases">
        <authorList>
            <person name="Palmer J.M."/>
        </authorList>
    </citation>
    <scope>NUCLEOTIDE SEQUENCE [LARGE SCALE GENOMIC DNA]</scope>
    <source>
        <strain evidence="3 4">DSM 7382</strain>
    </source>
</reference>
<sequence>MSDAPPTDETIPTLFSNTTEASTKWRKVTLLSDLTPVDVLPDEISSIAVNGNTECLYKTLEKKLRLVISAVGTEFEDISEHVPAFNLLELTPPTDGHSVSIVDFWAVIYALHTILHKQETIPITISPKFGNAKELDDYLINSGLARRRHVYGPTPDDPELFLLRGTFWQGAGSLGWHDKSWLQGTCARYATVPFPHTQSFTRSTKIISSHPLRPPKPRPGELIYRRYCPQYGQSLELYHADLQEDKLGPDGVSPHLEAFHRWHNDPYVNRGWNEAGPIEKHRKYLKEMDADRGAIPVFMAWDGELMGYIELVYIKENHVSQYVPGGAWDYDRGYHVLVGEPKFRQDGRSTIWFASVLQVALLLDPRTERLIGEPKIANPGIMALSFDTDMHVQTVIDLPYKRSALTMHTREKFFHYDLLIRSEESTVPKVEASKKLLLGGKL</sequence>
<evidence type="ECO:0000256" key="1">
    <source>
        <dbReference type="ARBA" id="ARBA00009893"/>
    </source>
</evidence>
<dbReference type="Gene3D" id="3.40.630.30">
    <property type="match status" value="1"/>
</dbReference>
<dbReference type="Proteomes" id="UP001385951">
    <property type="component" value="Unassembled WGS sequence"/>
</dbReference>
<feature type="domain" description="Acyltransferase MbtK/IucB-like conserved" evidence="2">
    <location>
        <begin position="252"/>
        <end position="295"/>
    </location>
</feature>
<dbReference type="GO" id="GO:0016410">
    <property type="term" value="F:N-acyltransferase activity"/>
    <property type="evidence" value="ECO:0007669"/>
    <property type="project" value="TreeGrafter"/>
</dbReference>
<name>A0AAW0FPH4_9APHY</name>
<dbReference type="AlphaFoldDB" id="A0AAW0FPH4"/>
<accession>A0AAW0FPH4</accession>
<gene>
    <name evidence="3" type="ORF">QCA50_013863</name>
</gene>
<evidence type="ECO:0000313" key="3">
    <source>
        <dbReference type="EMBL" id="KAK7683190.1"/>
    </source>
</evidence>
<evidence type="ECO:0000313" key="4">
    <source>
        <dbReference type="Proteomes" id="UP001385951"/>
    </source>
</evidence>
<dbReference type="PANTHER" id="PTHR31438:SF1">
    <property type="entry name" value="LYSINE N-ACYLTRANSFERASE C17G9.06C-RELATED"/>
    <property type="match status" value="1"/>
</dbReference>